<dbReference type="Proteomes" id="UP001214898">
    <property type="component" value="Chromosome"/>
</dbReference>
<gene>
    <name evidence="1" type="ORF">P5633_11660</name>
</gene>
<sequence length="329" mass="37045">MPTLILNGRHVDVDIRYELEQFEWTRPKWTEDRLLAASPFRYDRTPSFYVYLEDTASAKAGYWGDSGAYDAEFARGGFVKLLAFLRAETEDETVDYLLETYAPTAKDGRLTLRLPKLKAVAKPEPLPESLLADVQAGPNDFNLLFEESRDLISKVLSDFSKTRQVIREDILSALHEKLWKWSSSVDTKKIKNAENAIIYELKKSSIDIIRGKNGTYVKRHKLMDSTAEENAATFESGAVVHIEDKVISQLDGEIKTDQDKLQLIKALTVNSDAITTAIVNEHLSSERPTYASIGSKVGVHYKKVERVIKGLAKNYDASQHGELNAFLAV</sequence>
<evidence type="ECO:0000313" key="2">
    <source>
        <dbReference type="Proteomes" id="UP001214898"/>
    </source>
</evidence>
<reference evidence="1" key="1">
    <citation type="submission" date="2025-02" db="EMBL/GenBank/DDBJ databases">
        <title>Complete genome sequences of 52 Bacillus and Priestia strains isolated from West-African fermentations and 26 reference strains from the DSMZ collection.</title>
        <authorList>
            <person name="Wiedenbein E.S."/>
            <person name="Canoy T.S."/>
            <person name="Hui Y."/>
            <person name="Parkouda C."/>
            <person name="Dawende C."/>
            <person name="Ametefe E."/>
            <person name="Jespersen L."/>
            <person name="Nielsen D.S."/>
        </authorList>
    </citation>
    <scope>NUCLEOTIDE SEQUENCE</scope>
    <source>
        <strain evidence="1">PRO56</strain>
    </source>
</reference>
<name>A0AAX3RHQ7_BACIU</name>
<organism evidence="1 2">
    <name type="scientific">Bacillus subtilis</name>
    <dbReference type="NCBI Taxonomy" id="1423"/>
    <lineage>
        <taxon>Bacteria</taxon>
        <taxon>Bacillati</taxon>
        <taxon>Bacillota</taxon>
        <taxon>Bacilli</taxon>
        <taxon>Bacillales</taxon>
        <taxon>Bacillaceae</taxon>
        <taxon>Bacillus</taxon>
    </lineage>
</organism>
<evidence type="ECO:0000313" key="1">
    <source>
        <dbReference type="EMBL" id="WEY83105.1"/>
    </source>
</evidence>
<dbReference type="AlphaFoldDB" id="A0AAX3RHQ7"/>
<protein>
    <submittedName>
        <fullName evidence="1">Uncharacterized protein</fullName>
    </submittedName>
</protein>
<dbReference type="EMBL" id="CP120576">
    <property type="protein sequence ID" value="WEY83105.1"/>
    <property type="molecule type" value="Genomic_DNA"/>
</dbReference>
<proteinExistence type="predicted"/>
<accession>A0AAX3RHQ7</accession>